<dbReference type="PANTHER" id="PTHR36508">
    <property type="entry name" value="PROTEIN SLYX"/>
    <property type="match status" value="1"/>
</dbReference>
<dbReference type="AlphaFoldDB" id="A0AAE3D1N9"/>
<organism evidence="3 4">
    <name type="scientific">Flavimaribacter sediminis</name>
    <dbReference type="NCBI Taxonomy" id="2865987"/>
    <lineage>
        <taxon>Bacteria</taxon>
        <taxon>Pseudomonadati</taxon>
        <taxon>Pseudomonadota</taxon>
        <taxon>Alphaproteobacteria</taxon>
        <taxon>Hyphomicrobiales</taxon>
        <taxon>Rhizobiaceae</taxon>
        <taxon>Flavimaribacter</taxon>
    </lineage>
</organism>
<reference evidence="3" key="1">
    <citation type="submission" date="2021-08" db="EMBL/GenBank/DDBJ databases">
        <title>Hoeflea bacterium WL0058 sp. nov., isolated from the sediment.</title>
        <authorList>
            <person name="Wang L."/>
            <person name="Zhang D."/>
        </authorList>
    </citation>
    <scope>NUCLEOTIDE SEQUENCE</scope>
    <source>
        <strain evidence="3">WL0058</strain>
    </source>
</reference>
<sequence>MTASSDELGERLARLEEHVAHQQRAIEELSDQLNAQWKAIESLQTRQKKLVERFVAVEDHVREAPPDTKPPHY</sequence>
<dbReference type="Proteomes" id="UP001196509">
    <property type="component" value="Unassembled WGS sequence"/>
</dbReference>
<feature type="coiled-coil region" evidence="2">
    <location>
        <begin position="5"/>
        <end position="32"/>
    </location>
</feature>
<name>A0AAE3D1N9_9HYPH</name>
<evidence type="ECO:0000313" key="3">
    <source>
        <dbReference type="EMBL" id="MBW8638106.1"/>
    </source>
</evidence>
<evidence type="ECO:0000313" key="4">
    <source>
        <dbReference type="Proteomes" id="UP001196509"/>
    </source>
</evidence>
<dbReference type="HAMAP" id="MF_00715">
    <property type="entry name" value="SlyX"/>
    <property type="match status" value="1"/>
</dbReference>
<accession>A0AAE3D1N9</accession>
<comment type="similarity">
    <text evidence="1">Belongs to the SlyX family.</text>
</comment>
<dbReference type="NCBIfam" id="NF001962">
    <property type="entry name" value="PRK00736.1"/>
    <property type="match status" value="1"/>
</dbReference>
<keyword evidence="4" id="KW-1185">Reference proteome</keyword>
<dbReference type="Gene3D" id="1.20.5.300">
    <property type="match status" value="1"/>
</dbReference>
<comment type="caution">
    <text evidence="3">The sequence shown here is derived from an EMBL/GenBank/DDBJ whole genome shotgun (WGS) entry which is preliminary data.</text>
</comment>
<dbReference type="InterPro" id="IPR007236">
    <property type="entry name" value="SlyX"/>
</dbReference>
<keyword evidence="2" id="KW-0175">Coiled coil</keyword>
<dbReference type="Pfam" id="PF04102">
    <property type="entry name" value="SlyX"/>
    <property type="match status" value="1"/>
</dbReference>
<dbReference type="EMBL" id="JAICBX010000002">
    <property type="protein sequence ID" value="MBW8638106.1"/>
    <property type="molecule type" value="Genomic_DNA"/>
</dbReference>
<evidence type="ECO:0000256" key="1">
    <source>
        <dbReference type="HAMAP-Rule" id="MF_00715"/>
    </source>
</evidence>
<gene>
    <name evidence="1" type="primary">slyX</name>
    <name evidence="3" type="ORF">K1W69_12995</name>
</gene>
<dbReference type="PANTHER" id="PTHR36508:SF1">
    <property type="entry name" value="PROTEIN SLYX"/>
    <property type="match status" value="1"/>
</dbReference>
<evidence type="ECO:0000256" key="2">
    <source>
        <dbReference type="SAM" id="Coils"/>
    </source>
</evidence>
<dbReference type="RefSeq" id="WP_220228759.1">
    <property type="nucleotide sequence ID" value="NZ_JAICBX010000002.1"/>
</dbReference>
<protein>
    <recommendedName>
        <fullName evidence="1">Protein SlyX homolog</fullName>
    </recommendedName>
</protein>
<proteinExistence type="inferred from homology"/>